<keyword evidence="2" id="KW-0812">Transmembrane</keyword>
<evidence type="ECO:0000256" key="2">
    <source>
        <dbReference type="SAM" id="Phobius"/>
    </source>
</evidence>
<dbReference type="PANTHER" id="PTHR48004:SF58">
    <property type="entry name" value="OS01G0162200 PROTEIN"/>
    <property type="match status" value="1"/>
</dbReference>
<dbReference type="EMBL" id="JADFTS010000008">
    <property type="protein sequence ID" value="KAF9594695.1"/>
    <property type="molecule type" value="Genomic_DNA"/>
</dbReference>
<dbReference type="Gene3D" id="3.80.10.10">
    <property type="entry name" value="Ribonuclease Inhibitor"/>
    <property type="match status" value="1"/>
</dbReference>
<feature type="transmembrane region" description="Helical" evidence="2">
    <location>
        <begin position="285"/>
        <end position="305"/>
    </location>
</feature>
<dbReference type="Proteomes" id="UP000631114">
    <property type="component" value="Unassembled WGS sequence"/>
</dbReference>
<evidence type="ECO:0000256" key="1">
    <source>
        <dbReference type="SAM" id="MobiDB-lite"/>
    </source>
</evidence>
<proteinExistence type="predicted"/>
<dbReference type="PANTHER" id="PTHR48004">
    <property type="entry name" value="OS01G0149700 PROTEIN"/>
    <property type="match status" value="1"/>
</dbReference>
<protein>
    <submittedName>
        <fullName evidence="3">Uncharacterized protein</fullName>
    </submittedName>
</protein>
<feature type="transmembrane region" description="Helical" evidence="2">
    <location>
        <begin position="248"/>
        <end position="273"/>
    </location>
</feature>
<accession>A0A835H6W8</accession>
<keyword evidence="2" id="KW-0472">Membrane</keyword>
<keyword evidence="4" id="KW-1185">Reference proteome</keyword>
<name>A0A835H6W8_9MAGN</name>
<evidence type="ECO:0000313" key="3">
    <source>
        <dbReference type="EMBL" id="KAF9594695.1"/>
    </source>
</evidence>
<comment type="caution">
    <text evidence="3">The sequence shown here is derived from an EMBL/GenBank/DDBJ whole genome shotgun (WGS) entry which is preliminary data.</text>
</comment>
<dbReference type="InterPro" id="IPR032675">
    <property type="entry name" value="LRR_dom_sf"/>
</dbReference>
<keyword evidence="2" id="KW-1133">Transmembrane helix</keyword>
<sequence>MPSMGDLSGGDGSQAKDVEPPIVLEPDLGKSLRYLNVFRRRWDGLKPIQVAAQRSNRSAVEVLLQVTSPVQVISNWSMDGIIEHMQSDCHKDQTKCERSRCARDCRELKKARTFFFYFRRRYKEKKEEVEPEVDPNEIKGLYLRIRQMKKTCFNSFQGLARDLSNNKISGSIPSSVGDLEHLLKLILSKNRLTVLIAEFGNLRSVMEINVSYNNLAGDIPLGKKFSMFPPSRFRWTVFSQSFVGNPGLWVLGLILLATILTLTSEFLVISLFSSNVVFAASISKAAILGIALGVLVILLMILVAACRPHNPPPFSEGALDKPGPAWY</sequence>
<gene>
    <name evidence="3" type="ORF">IFM89_034480</name>
</gene>
<evidence type="ECO:0000313" key="4">
    <source>
        <dbReference type="Proteomes" id="UP000631114"/>
    </source>
</evidence>
<feature type="region of interest" description="Disordered" evidence="1">
    <location>
        <begin position="1"/>
        <end position="20"/>
    </location>
</feature>
<dbReference type="Pfam" id="PF00560">
    <property type="entry name" value="LRR_1"/>
    <property type="match status" value="1"/>
</dbReference>
<organism evidence="3 4">
    <name type="scientific">Coptis chinensis</name>
    <dbReference type="NCBI Taxonomy" id="261450"/>
    <lineage>
        <taxon>Eukaryota</taxon>
        <taxon>Viridiplantae</taxon>
        <taxon>Streptophyta</taxon>
        <taxon>Embryophyta</taxon>
        <taxon>Tracheophyta</taxon>
        <taxon>Spermatophyta</taxon>
        <taxon>Magnoliopsida</taxon>
        <taxon>Ranunculales</taxon>
        <taxon>Ranunculaceae</taxon>
        <taxon>Coptidoideae</taxon>
        <taxon>Coptis</taxon>
    </lineage>
</organism>
<dbReference type="InterPro" id="IPR001611">
    <property type="entry name" value="Leu-rich_rpt"/>
</dbReference>
<dbReference type="SUPFAM" id="SSF52058">
    <property type="entry name" value="L domain-like"/>
    <property type="match status" value="1"/>
</dbReference>
<dbReference type="OrthoDB" id="994806at2759"/>
<dbReference type="AlphaFoldDB" id="A0A835H6W8"/>
<reference evidence="3 4" key="1">
    <citation type="submission" date="2020-10" db="EMBL/GenBank/DDBJ databases">
        <title>The Coptis chinensis genome and diversification of protoberbering-type alkaloids.</title>
        <authorList>
            <person name="Wang B."/>
            <person name="Shu S."/>
            <person name="Song C."/>
            <person name="Liu Y."/>
        </authorList>
    </citation>
    <scope>NUCLEOTIDE SEQUENCE [LARGE SCALE GENOMIC DNA]</scope>
    <source>
        <strain evidence="3">HL-2020</strain>
        <tissue evidence="3">Leaf</tissue>
    </source>
</reference>
<dbReference type="InterPro" id="IPR052941">
    <property type="entry name" value="StomDev_PlantInt_Reg"/>
</dbReference>